<dbReference type="STRING" id="92696.A0A4R0S1K5"/>
<dbReference type="Pfam" id="PF05199">
    <property type="entry name" value="GMC_oxred_C"/>
    <property type="match status" value="1"/>
</dbReference>
<evidence type="ECO:0000313" key="13">
    <source>
        <dbReference type="Proteomes" id="UP000292702"/>
    </source>
</evidence>
<dbReference type="InterPro" id="IPR012132">
    <property type="entry name" value="GMC_OxRdtase"/>
</dbReference>
<dbReference type="GO" id="GO:0050660">
    <property type="term" value="F:flavin adenine dinucleotide binding"/>
    <property type="evidence" value="ECO:0007669"/>
    <property type="project" value="InterPro"/>
</dbReference>
<dbReference type="InterPro" id="IPR036188">
    <property type="entry name" value="FAD/NAD-bd_sf"/>
</dbReference>
<gene>
    <name evidence="12" type="ORF">EIP91_012127</name>
</gene>
<feature type="binding site" evidence="8">
    <location>
        <begin position="101"/>
        <end position="104"/>
    </location>
    <ligand>
        <name>FAD</name>
        <dbReference type="ChEBI" id="CHEBI:57692"/>
    </ligand>
</feature>
<keyword evidence="6" id="KW-0560">Oxidoreductase</keyword>
<evidence type="ECO:0000259" key="10">
    <source>
        <dbReference type="PROSITE" id="PS00623"/>
    </source>
</evidence>
<evidence type="ECO:0000256" key="4">
    <source>
        <dbReference type="ARBA" id="ARBA00022729"/>
    </source>
</evidence>
<evidence type="ECO:0000256" key="5">
    <source>
        <dbReference type="ARBA" id="ARBA00022827"/>
    </source>
</evidence>
<name>A0A4R0S1K5_9APHY</name>
<evidence type="ECO:0000256" key="3">
    <source>
        <dbReference type="ARBA" id="ARBA00022630"/>
    </source>
</evidence>
<evidence type="ECO:0000256" key="9">
    <source>
        <dbReference type="RuleBase" id="RU003968"/>
    </source>
</evidence>
<dbReference type="PANTHER" id="PTHR11552:SF201">
    <property type="entry name" value="GLUCOSE-METHANOL-CHOLINE OXIDOREDUCTASE N-TERMINAL DOMAIN-CONTAINING PROTEIN"/>
    <property type="match status" value="1"/>
</dbReference>
<comment type="cofactor">
    <cofactor evidence="1 8">
        <name>FAD</name>
        <dbReference type="ChEBI" id="CHEBI:57692"/>
    </cofactor>
</comment>
<feature type="binding site" evidence="8">
    <location>
        <begin position="528"/>
        <end position="529"/>
    </location>
    <ligand>
        <name>FAD</name>
        <dbReference type="ChEBI" id="CHEBI:57692"/>
    </ligand>
</feature>
<dbReference type="AlphaFoldDB" id="A0A4R0S1K5"/>
<dbReference type="PROSITE" id="PS00624">
    <property type="entry name" value="GMC_OXRED_2"/>
    <property type="match status" value="1"/>
</dbReference>
<keyword evidence="5 8" id="KW-0274">FAD</keyword>
<dbReference type="Gene3D" id="3.50.50.60">
    <property type="entry name" value="FAD/NAD(P)-binding domain"/>
    <property type="match status" value="1"/>
</dbReference>
<reference evidence="12 13" key="1">
    <citation type="submission" date="2018-11" db="EMBL/GenBank/DDBJ databases">
        <title>Genome assembly of Steccherinum ochraceum LE-BIN_3174, the white-rot fungus of the Steccherinaceae family (The Residual Polyporoid clade, Polyporales, Basidiomycota).</title>
        <authorList>
            <person name="Fedorova T.V."/>
            <person name="Glazunova O.A."/>
            <person name="Landesman E.O."/>
            <person name="Moiseenko K.V."/>
            <person name="Psurtseva N.V."/>
            <person name="Savinova O.S."/>
            <person name="Shakhova N.V."/>
            <person name="Tyazhelova T.V."/>
            <person name="Vasina D.V."/>
        </authorList>
    </citation>
    <scope>NUCLEOTIDE SEQUENCE [LARGE SCALE GENOMIC DNA]</scope>
    <source>
        <strain evidence="12 13">LE-BIN_3174</strain>
    </source>
</reference>
<feature type="active site" description="Proton donor" evidence="7">
    <location>
        <position position="529"/>
    </location>
</feature>
<evidence type="ECO:0000256" key="2">
    <source>
        <dbReference type="ARBA" id="ARBA00010790"/>
    </source>
</evidence>
<dbReference type="Gene3D" id="3.30.560.10">
    <property type="entry name" value="Glucose Oxidase, domain 3"/>
    <property type="match status" value="1"/>
</dbReference>
<comment type="caution">
    <text evidence="12">The sequence shown here is derived from an EMBL/GenBank/DDBJ whole genome shotgun (WGS) entry which is preliminary data.</text>
</comment>
<dbReference type="EMBL" id="RWJN01000009">
    <property type="protein sequence ID" value="TCD71178.1"/>
    <property type="molecule type" value="Genomic_DNA"/>
</dbReference>
<protein>
    <recommendedName>
        <fullName evidence="10 11">Glucose-methanol-choline oxidoreductase N-terminal domain-containing protein</fullName>
    </recommendedName>
</protein>
<dbReference type="OrthoDB" id="269227at2759"/>
<proteinExistence type="inferred from homology"/>
<dbReference type="SUPFAM" id="SSF51905">
    <property type="entry name" value="FAD/NAD(P)-binding domain"/>
    <property type="match status" value="1"/>
</dbReference>
<dbReference type="Proteomes" id="UP000292702">
    <property type="component" value="Unassembled WGS sequence"/>
</dbReference>
<feature type="binding site" evidence="8">
    <location>
        <position position="242"/>
    </location>
    <ligand>
        <name>FAD</name>
        <dbReference type="ChEBI" id="CHEBI:57692"/>
    </ligand>
</feature>
<dbReference type="InterPro" id="IPR000172">
    <property type="entry name" value="GMC_OxRdtase_N"/>
</dbReference>
<accession>A0A4R0S1K5</accession>
<keyword evidence="13" id="KW-1185">Reference proteome</keyword>
<keyword evidence="3 9" id="KW-0285">Flavoprotein</keyword>
<comment type="similarity">
    <text evidence="2 9">Belongs to the GMC oxidoreductase family.</text>
</comment>
<dbReference type="InterPro" id="IPR007867">
    <property type="entry name" value="GMC_OxRtase_C"/>
</dbReference>
<evidence type="ECO:0000256" key="8">
    <source>
        <dbReference type="PIRSR" id="PIRSR000137-2"/>
    </source>
</evidence>
<evidence type="ECO:0000256" key="7">
    <source>
        <dbReference type="PIRSR" id="PIRSR000137-1"/>
    </source>
</evidence>
<keyword evidence="4" id="KW-0732">Signal</keyword>
<dbReference type="PANTHER" id="PTHR11552">
    <property type="entry name" value="GLUCOSE-METHANOL-CHOLINE GMC OXIDOREDUCTASE"/>
    <property type="match status" value="1"/>
</dbReference>
<feature type="domain" description="Glucose-methanol-choline oxidoreductase N-terminal" evidence="11">
    <location>
        <begin position="282"/>
        <end position="296"/>
    </location>
</feature>
<dbReference type="GO" id="GO:0016614">
    <property type="term" value="F:oxidoreductase activity, acting on CH-OH group of donors"/>
    <property type="evidence" value="ECO:0007669"/>
    <property type="project" value="InterPro"/>
</dbReference>
<evidence type="ECO:0000313" key="12">
    <source>
        <dbReference type="EMBL" id="TCD71178.1"/>
    </source>
</evidence>
<evidence type="ECO:0000256" key="1">
    <source>
        <dbReference type="ARBA" id="ARBA00001974"/>
    </source>
</evidence>
<dbReference type="Pfam" id="PF00732">
    <property type="entry name" value="GMC_oxred_N"/>
    <property type="match status" value="1"/>
</dbReference>
<evidence type="ECO:0000256" key="6">
    <source>
        <dbReference type="ARBA" id="ARBA00023002"/>
    </source>
</evidence>
<dbReference type="PROSITE" id="PS00623">
    <property type="entry name" value="GMC_OXRED_1"/>
    <property type="match status" value="1"/>
</dbReference>
<dbReference type="PIRSF" id="PIRSF000137">
    <property type="entry name" value="Alcohol_oxidase"/>
    <property type="match status" value="1"/>
</dbReference>
<evidence type="ECO:0000259" key="11">
    <source>
        <dbReference type="PROSITE" id="PS00624"/>
    </source>
</evidence>
<organism evidence="12 13">
    <name type="scientific">Steccherinum ochraceum</name>
    <dbReference type="NCBI Taxonomy" id="92696"/>
    <lineage>
        <taxon>Eukaryota</taxon>
        <taxon>Fungi</taxon>
        <taxon>Dikarya</taxon>
        <taxon>Basidiomycota</taxon>
        <taxon>Agaricomycotina</taxon>
        <taxon>Agaricomycetes</taxon>
        <taxon>Polyporales</taxon>
        <taxon>Steccherinaceae</taxon>
        <taxon>Steccherinum</taxon>
    </lineage>
</organism>
<dbReference type="SUPFAM" id="SSF54373">
    <property type="entry name" value="FAD-linked reductases, C-terminal domain"/>
    <property type="match status" value="1"/>
</dbReference>
<sequence length="592" mass="64595">MTASALNVANNHFDFIVVGAGASGLTLAAQLARNSKHTVLVLENGPGLNNDPNILRPLASVGLLGNNQYTYAYPTTKQPHTLDRVHVWHRGKGVGGSSAVNFSVYMPPPADDIDDFEKLGNSGFNWSNFSRALRKVEGFVRPRDENLVKGNLKASKWTMGTEGPLKISYPPTVTILESKMQEALTYAGITAASDPQGGDPHGHFITPNTYDPISHTRSYATTAFYEPNKHLPNFTVLPAAQVQRVLFSSSSNGGISASGVEFVTDGTKYTVHAAKEVIISCGALASPQLLELSGIGNKKILDNLGVPVVIDLPAVGENLQEHGMVRLSAELKPHVQAETFDALLDPVQAAKHIELHATGTGLFTQGIIGFSLLTLDDISKQLRMKMRESILKKWDTYSPSLQHQYKIQLDRLERSLEMEIATYPGLNGSDVRPGKRHVSLTTLLMHPFSRGTVHSISNDINDPPECDPRLFDEEIDLELMVETLSFAKKLFTSPPMKDTLAEEIIPGPNVQTEEQLRDYVRKMFITSWHTSSSCSMLPRDKGGVVDPNFKVYGTTNLRVVDMSVIPLQVAAHTQATAYGIGAYASEVILGTV</sequence>
<feature type="domain" description="Glucose-methanol-choline oxidoreductase N-terminal" evidence="10">
    <location>
        <begin position="91"/>
        <end position="114"/>
    </location>
</feature>
<feature type="active site" description="Proton acceptor" evidence="7">
    <location>
        <position position="572"/>
    </location>
</feature>